<gene>
    <name evidence="11" type="ordered locus">Halha_2612</name>
</gene>
<dbReference type="Pfam" id="PF21082">
    <property type="entry name" value="MS_channel_3rd"/>
    <property type="match status" value="1"/>
</dbReference>
<dbReference type="Pfam" id="PF00924">
    <property type="entry name" value="MS_channel_2nd"/>
    <property type="match status" value="1"/>
</dbReference>
<evidence type="ECO:0000313" key="11">
    <source>
        <dbReference type="EMBL" id="AGB42485.1"/>
    </source>
</evidence>
<dbReference type="InterPro" id="IPR006685">
    <property type="entry name" value="MscS_channel_2nd"/>
</dbReference>
<evidence type="ECO:0000256" key="3">
    <source>
        <dbReference type="ARBA" id="ARBA00022475"/>
    </source>
</evidence>
<dbReference type="FunFam" id="2.30.30.60:FF:000001">
    <property type="entry name" value="MscS Mechanosensitive ion channel"/>
    <property type="match status" value="1"/>
</dbReference>
<dbReference type="Gene3D" id="1.10.287.1260">
    <property type="match status" value="1"/>
</dbReference>
<dbReference type="eggNOG" id="COG0668">
    <property type="taxonomic scope" value="Bacteria"/>
</dbReference>
<dbReference type="InterPro" id="IPR045276">
    <property type="entry name" value="YbiO_bact"/>
</dbReference>
<dbReference type="HOGENOM" id="CLU_037945_8_2_9"/>
<dbReference type="SUPFAM" id="SSF82689">
    <property type="entry name" value="Mechanosensitive channel protein MscS (YggB), C-terminal domain"/>
    <property type="match status" value="1"/>
</dbReference>
<dbReference type="InterPro" id="IPR011066">
    <property type="entry name" value="MscS_channel_C_sf"/>
</dbReference>
<feature type="domain" description="Mechanosensitive ion channel MscS C-terminal" evidence="9">
    <location>
        <begin position="184"/>
        <end position="270"/>
    </location>
</feature>
<keyword evidence="6 7" id="KW-0472">Membrane</keyword>
<keyword evidence="4 7" id="KW-0812">Transmembrane</keyword>
<evidence type="ECO:0000259" key="8">
    <source>
        <dbReference type="Pfam" id="PF00924"/>
    </source>
</evidence>
<dbReference type="InterPro" id="IPR049142">
    <property type="entry name" value="MS_channel_1st"/>
</dbReference>
<dbReference type="PATRIC" id="fig|748449.3.peg.2533"/>
<dbReference type="InterPro" id="IPR011014">
    <property type="entry name" value="MscS_channel_TM-2"/>
</dbReference>
<feature type="transmembrane region" description="Helical" evidence="7">
    <location>
        <begin position="20"/>
        <end position="45"/>
    </location>
</feature>
<dbReference type="Proteomes" id="UP000010880">
    <property type="component" value="Chromosome"/>
</dbReference>
<dbReference type="Gene3D" id="2.30.30.60">
    <property type="match status" value="1"/>
</dbReference>
<dbReference type="STRING" id="748449.Halha_2612"/>
<evidence type="ECO:0000256" key="6">
    <source>
        <dbReference type="ARBA" id="ARBA00023136"/>
    </source>
</evidence>
<dbReference type="InterPro" id="IPR049278">
    <property type="entry name" value="MS_channel_C"/>
</dbReference>
<reference evidence="12" key="1">
    <citation type="submission" date="2012-02" db="EMBL/GenBank/DDBJ databases">
        <title>The complete genome of Halobacteroides halobius DSM 5150.</title>
        <authorList>
            <person name="Lucas S."/>
            <person name="Copeland A."/>
            <person name="Lapidus A."/>
            <person name="Glavina del Rio T."/>
            <person name="Dalin E."/>
            <person name="Tice H."/>
            <person name="Bruce D."/>
            <person name="Goodwin L."/>
            <person name="Pitluck S."/>
            <person name="Peters L."/>
            <person name="Mikhailova N."/>
            <person name="Gu W."/>
            <person name="Kyrpides N."/>
            <person name="Mavromatis K."/>
            <person name="Ivanova N."/>
            <person name="Brettin T."/>
            <person name="Detter J.C."/>
            <person name="Han C."/>
            <person name="Larimer F."/>
            <person name="Land M."/>
            <person name="Hauser L."/>
            <person name="Markowitz V."/>
            <person name="Cheng J.-F."/>
            <person name="Hugenholtz P."/>
            <person name="Woyke T."/>
            <person name="Wu D."/>
            <person name="Tindall B."/>
            <person name="Pomrenke H."/>
            <person name="Brambilla E."/>
            <person name="Klenk H.-P."/>
            <person name="Eisen J.A."/>
        </authorList>
    </citation>
    <scope>NUCLEOTIDE SEQUENCE [LARGE SCALE GENOMIC DNA]</scope>
    <source>
        <strain evidence="12">ATCC 35273 / DSM 5150 / MD-1</strain>
    </source>
</reference>
<dbReference type="AlphaFoldDB" id="L0KD65"/>
<dbReference type="GO" id="GO:0005886">
    <property type="term" value="C:plasma membrane"/>
    <property type="evidence" value="ECO:0007669"/>
    <property type="project" value="UniProtKB-SubCell"/>
</dbReference>
<keyword evidence="3" id="KW-1003">Cell membrane</keyword>
<organism evidence="11 12">
    <name type="scientific">Halobacteroides halobius (strain ATCC 35273 / DSM 5150 / MD-1)</name>
    <dbReference type="NCBI Taxonomy" id="748449"/>
    <lineage>
        <taxon>Bacteria</taxon>
        <taxon>Bacillati</taxon>
        <taxon>Bacillota</taxon>
        <taxon>Clostridia</taxon>
        <taxon>Halanaerobiales</taxon>
        <taxon>Halobacteroidaceae</taxon>
        <taxon>Halobacteroides</taxon>
    </lineage>
</organism>
<dbReference type="Pfam" id="PF21088">
    <property type="entry name" value="MS_channel_1st"/>
    <property type="match status" value="1"/>
</dbReference>
<feature type="domain" description="Mechanosensitive ion channel transmembrane helices 2/3" evidence="10">
    <location>
        <begin position="74"/>
        <end position="113"/>
    </location>
</feature>
<evidence type="ECO:0000256" key="7">
    <source>
        <dbReference type="SAM" id="Phobius"/>
    </source>
</evidence>
<evidence type="ECO:0000256" key="1">
    <source>
        <dbReference type="ARBA" id="ARBA00004651"/>
    </source>
</evidence>
<feature type="domain" description="Mechanosensitive ion channel MscS" evidence="8">
    <location>
        <begin position="115"/>
        <end position="178"/>
    </location>
</feature>
<dbReference type="Gene3D" id="3.30.70.100">
    <property type="match status" value="1"/>
</dbReference>
<dbReference type="PANTHER" id="PTHR30460:SF0">
    <property type="entry name" value="MODERATE CONDUCTANCE MECHANOSENSITIVE CHANNEL YBIO"/>
    <property type="match status" value="1"/>
</dbReference>
<evidence type="ECO:0000256" key="5">
    <source>
        <dbReference type="ARBA" id="ARBA00022989"/>
    </source>
</evidence>
<dbReference type="SUPFAM" id="SSF82861">
    <property type="entry name" value="Mechanosensitive channel protein MscS (YggB), transmembrane region"/>
    <property type="match status" value="1"/>
</dbReference>
<feature type="transmembrane region" description="Helical" evidence="7">
    <location>
        <begin position="73"/>
        <end position="91"/>
    </location>
</feature>
<sequence>MEELVEWLARFFSPNLLIKIGLALLQLVGILITTKLLLRFGYFFLERLFKGKNKSDKYIRQRNKTLNSILKSALRYILYFIGGTMALEVLGVPTTSIIAGAGVVGVAVGFGAQSLVKDIITGFFILFEKQFVLGDYIKIAGQEGFVEEIGLRVTKIKDFDGIIHNIPNGSIKQVTNLTASARRVVVDVAIDYQQNIQEAITILDELCQEVKEEHTNIIKDGPTVLGVQELAASSVNLRITAMVDPFQIWEMERIIKQQVKEHFDEREIEIPYKHLTIVKKSEELV</sequence>
<evidence type="ECO:0000259" key="10">
    <source>
        <dbReference type="Pfam" id="PF21088"/>
    </source>
</evidence>
<dbReference type="InterPro" id="IPR023408">
    <property type="entry name" value="MscS_beta-dom_sf"/>
</dbReference>
<dbReference type="SUPFAM" id="SSF50182">
    <property type="entry name" value="Sm-like ribonucleoproteins"/>
    <property type="match status" value="1"/>
</dbReference>
<evidence type="ECO:0000313" key="12">
    <source>
        <dbReference type="Proteomes" id="UP000010880"/>
    </source>
</evidence>
<dbReference type="InterPro" id="IPR010920">
    <property type="entry name" value="LSM_dom_sf"/>
</dbReference>
<evidence type="ECO:0000259" key="9">
    <source>
        <dbReference type="Pfam" id="PF21082"/>
    </source>
</evidence>
<dbReference type="GO" id="GO:0008381">
    <property type="term" value="F:mechanosensitive monoatomic ion channel activity"/>
    <property type="evidence" value="ECO:0007669"/>
    <property type="project" value="InterPro"/>
</dbReference>
<keyword evidence="5 7" id="KW-1133">Transmembrane helix</keyword>
<dbReference type="EMBL" id="CP003359">
    <property type="protein sequence ID" value="AGB42485.1"/>
    <property type="molecule type" value="Genomic_DNA"/>
</dbReference>
<name>L0KD65_HALHC</name>
<feature type="transmembrane region" description="Helical" evidence="7">
    <location>
        <begin position="97"/>
        <end position="116"/>
    </location>
</feature>
<comment type="subcellular location">
    <subcellularLocation>
        <location evidence="1">Cell membrane</location>
        <topology evidence="1">Multi-pass membrane protein</topology>
    </subcellularLocation>
</comment>
<comment type="similarity">
    <text evidence="2">Belongs to the MscS (TC 1.A.23) family.</text>
</comment>
<keyword evidence="12" id="KW-1185">Reference proteome</keyword>
<dbReference type="KEGG" id="hhl:Halha_2612"/>
<proteinExistence type="inferred from homology"/>
<evidence type="ECO:0000256" key="4">
    <source>
        <dbReference type="ARBA" id="ARBA00022692"/>
    </source>
</evidence>
<protein>
    <submittedName>
        <fullName evidence="11">Small-conductance mechanosensitive channel</fullName>
    </submittedName>
</protein>
<dbReference type="PANTHER" id="PTHR30460">
    <property type="entry name" value="MODERATE CONDUCTANCE MECHANOSENSITIVE CHANNEL YBIO"/>
    <property type="match status" value="1"/>
</dbReference>
<dbReference type="OrthoDB" id="9809206at2"/>
<accession>L0KD65</accession>
<evidence type="ECO:0000256" key="2">
    <source>
        <dbReference type="ARBA" id="ARBA00008017"/>
    </source>
</evidence>
<dbReference type="RefSeq" id="WP_015328196.1">
    <property type="nucleotide sequence ID" value="NC_019978.1"/>
</dbReference>